<dbReference type="InterPro" id="IPR029071">
    <property type="entry name" value="Ubiquitin-like_domsf"/>
</dbReference>
<dbReference type="InterPro" id="IPR041207">
    <property type="entry name" value="NUB1_ubiquitin-like_dom"/>
</dbReference>
<dbReference type="InterPro" id="IPR009060">
    <property type="entry name" value="UBA-like_sf"/>
</dbReference>
<keyword evidence="1" id="KW-0175">Coiled coil</keyword>
<dbReference type="PANTHER" id="PTHR12948:SF3">
    <property type="entry name" value="NEDD8 ULTIMATE BUSTER 1"/>
    <property type="match status" value="1"/>
</dbReference>
<evidence type="ECO:0000313" key="6">
    <source>
        <dbReference type="Proteomes" id="UP001217089"/>
    </source>
</evidence>
<dbReference type="PANTHER" id="PTHR12948">
    <property type="entry name" value="NEDD8 ULTIMATE BUSTER-1 BS4 PROTEIN"/>
    <property type="match status" value="1"/>
</dbReference>
<dbReference type="SMART" id="SM00165">
    <property type="entry name" value="UBA"/>
    <property type="match status" value="3"/>
</dbReference>
<dbReference type="Pfam" id="PF18037">
    <property type="entry name" value="Ubiquitin_5"/>
    <property type="match status" value="1"/>
</dbReference>
<dbReference type="EMBL" id="JARBDR010000141">
    <property type="protein sequence ID" value="KAJ8320124.1"/>
    <property type="molecule type" value="Genomic_DNA"/>
</dbReference>
<reference evidence="5 6" key="1">
    <citation type="submission" date="2022-12" db="EMBL/GenBank/DDBJ databases">
        <title>Chromosome-level genome of Tegillarca granosa.</title>
        <authorList>
            <person name="Kim J."/>
        </authorList>
    </citation>
    <scope>NUCLEOTIDE SEQUENCE [LARGE SCALE GENOMIC DNA]</scope>
    <source>
        <strain evidence="5">Teg-2019</strain>
        <tissue evidence="5">Adductor muscle</tissue>
    </source>
</reference>
<evidence type="ECO:0000256" key="2">
    <source>
        <dbReference type="SAM" id="MobiDB-lite"/>
    </source>
</evidence>
<dbReference type="Pfam" id="PF00627">
    <property type="entry name" value="UBA"/>
    <property type="match status" value="2"/>
</dbReference>
<evidence type="ECO:0000313" key="5">
    <source>
        <dbReference type="EMBL" id="KAJ8320124.1"/>
    </source>
</evidence>
<dbReference type="InterPro" id="IPR015940">
    <property type="entry name" value="UBA"/>
</dbReference>
<dbReference type="SUPFAM" id="SSF46934">
    <property type="entry name" value="UBA-like"/>
    <property type="match status" value="3"/>
</dbReference>
<dbReference type="Proteomes" id="UP001217089">
    <property type="component" value="Unassembled WGS sequence"/>
</dbReference>
<protein>
    <recommendedName>
        <fullName evidence="7">NEDD8 ultimate buster 1</fullName>
    </recommendedName>
</protein>
<dbReference type="CDD" id="cd17062">
    <property type="entry name" value="Ubl_NUB1"/>
    <property type="match status" value="1"/>
</dbReference>
<feature type="region of interest" description="Disordered" evidence="2">
    <location>
        <begin position="475"/>
        <end position="494"/>
    </location>
</feature>
<feature type="domain" description="UBA" evidence="3">
    <location>
        <begin position="364"/>
        <end position="404"/>
    </location>
</feature>
<dbReference type="InterPro" id="IPR033864">
    <property type="entry name" value="UBA2_scUBP14-like"/>
</dbReference>
<comment type="caution">
    <text evidence="5">The sequence shown here is derived from an EMBL/GenBank/DDBJ whole genome shotgun (WGS) entry which is preliminary data.</text>
</comment>
<feature type="domain" description="UBA" evidence="3">
    <location>
        <begin position="300"/>
        <end position="340"/>
    </location>
</feature>
<evidence type="ECO:0000259" key="3">
    <source>
        <dbReference type="PROSITE" id="PS50030"/>
    </source>
</evidence>
<sequence>MSEDYTKELHLQLLRDKLNTEKIKLWLSPYTSEDGGKGEIPQDVSKPSVIVLEISLSVRGQKLREQISSLINVPTEQLKLICSGHVISNENNLAQQNVKNGSQIMVLQLSVTEAEAAKRQDDMNKLISTRQAAELLSSKVESDDDNLYDVQIADQSGRPLNLPKEERKALTLAIALHEKGRSALKNKEISQALKCRSDILNAVDNYAVLCLDIVWCYLCLKNINDLPDADHRLRTSEECFIRSYGSNMERLNAVKGGSSNELVLFVRLHLLQGIVAFHQHKIQQARSLLAKAEEELVRIQVDEDQLTEVMAMGFGEREARFGLRVSGGNIAGAVQHIMKRREVNFSLSERMLSLHILINSYQLVVNVENYEMLISMGFSKGASAEALRQANNDVSMALEVLGNHPELLSLPDPVQKPPQITDDMIAQLVSMGFDPEMVKKALVKLNGNIQQASEELLQNGGVIFGNVDLSAFMSGASSSGTSDSSPEAGPSNLDQLKMKKEEKEVLDKFVSDIPEDEEDYLDLNLNDESQFLQEYKTIIESLPH</sequence>
<feature type="domain" description="Ubiquitin-like" evidence="4">
    <location>
        <begin position="50"/>
        <end position="107"/>
    </location>
</feature>
<dbReference type="PROSITE" id="PS50053">
    <property type="entry name" value="UBIQUITIN_2"/>
    <property type="match status" value="1"/>
</dbReference>
<evidence type="ECO:0000259" key="4">
    <source>
        <dbReference type="PROSITE" id="PS50053"/>
    </source>
</evidence>
<dbReference type="CDD" id="cd14298">
    <property type="entry name" value="UBA2_scUBP14_like"/>
    <property type="match status" value="1"/>
</dbReference>
<feature type="coiled-coil region" evidence="1">
    <location>
        <begin position="275"/>
        <end position="309"/>
    </location>
</feature>
<dbReference type="PROSITE" id="PS50030">
    <property type="entry name" value="UBA"/>
    <property type="match status" value="3"/>
</dbReference>
<feature type="compositionally biased region" description="Low complexity" evidence="2">
    <location>
        <begin position="475"/>
        <end position="489"/>
    </location>
</feature>
<dbReference type="InterPro" id="IPR039749">
    <property type="entry name" value="NUB1"/>
</dbReference>
<dbReference type="Gene3D" id="3.10.20.90">
    <property type="entry name" value="Phosphatidylinositol 3-kinase Catalytic Subunit, Chain A, domain 1"/>
    <property type="match status" value="1"/>
</dbReference>
<dbReference type="CDD" id="cd14291">
    <property type="entry name" value="UBA1_NUB1_like"/>
    <property type="match status" value="1"/>
</dbReference>
<organism evidence="5 6">
    <name type="scientific">Tegillarca granosa</name>
    <name type="common">Malaysian cockle</name>
    <name type="synonym">Anadara granosa</name>
    <dbReference type="NCBI Taxonomy" id="220873"/>
    <lineage>
        <taxon>Eukaryota</taxon>
        <taxon>Metazoa</taxon>
        <taxon>Spiralia</taxon>
        <taxon>Lophotrochozoa</taxon>
        <taxon>Mollusca</taxon>
        <taxon>Bivalvia</taxon>
        <taxon>Autobranchia</taxon>
        <taxon>Pteriomorphia</taxon>
        <taxon>Arcoida</taxon>
        <taxon>Arcoidea</taxon>
        <taxon>Arcidae</taxon>
        <taxon>Tegillarca</taxon>
    </lineage>
</organism>
<dbReference type="Gene3D" id="1.10.8.10">
    <property type="entry name" value="DNA helicase RuvA subunit, C-terminal domain"/>
    <property type="match status" value="3"/>
</dbReference>
<keyword evidence="6" id="KW-1185">Reference proteome</keyword>
<evidence type="ECO:0000256" key="1">
    <source>
        <dbReference type="SAM" id="Coils"/>
    </source>
</evidence>
<name>A0ABQ9FS87_TEGGR</name>
<evidence type="ECO:0008006" key="7">
    <source>
        <dbReference type="Google" id="ProtNLM"/>
    </source>
</evidence>
<gene>
    <name evidence="5" type="ORF">KUTeg_001711</name>
</gene>
<feature type="domain" description="UBA" evidence="3">
    <location>
        <begin position="419"/>
        <end position="459"/>
    </location>
</feature>
<accession>A0ABQ9FS87</accession>
<dbReference type="SUPFAM" id="SSF54236">
    <property type="entry name" value="Ubiquitin-like"/>
    <property type="match status" value="1"/>
</dbReference>
<dbReference type="InterPro" id="IPR000626">
    <property type="entry name" value="Ubiquitin-like_dom"/>
</dbReference>
<proteinExistence type="predicted"/>